<comment type="function">
    <text evidence="4">5'-3' exonuclease acting preferentially on double-stranded DNA.</text>
</comment>
<dbReference type="InterPro" id="IPR038969">
    <property type="entry name" value="FEN"/>
</dbReference>
<evidence type="ECO:0000256" key="3">
    <source>
        <dbReference type="ARBA" id="ARBA00023125"/>
    </source>
</evidence>
<accession>A0A0M0KJN9</accession>
<evidence type="ECO:0000313" key="7">
    <source>
        <dbReference type="EMBL" id="KOO38974.1"/>
    </source>
</evidence>
<dbReference type="Gene3D" id="3.40.50.1010">
    <property type="entry name" value="5'-nuclease"/>
    <property type="match status" value="1"/>
</dbReference>
<dbReference type="SUPFAM" id="SSF88723">
    <property type="entry name" value="PIN domain-like"/>
    <property type="match status" value="1"/>
</dbReference>
<dbReference type="SMART" id="SM00279">
    <property type="entry name" value="HhH2"/>
    <property type="match status" value="1"/>
</dbReference>
<organism evidence="7">
    <name type="scientific">Halalkalibacterium halodurans</name>
    <name type="common">Bacillus halodurans</name>
    <dbReference type="NCBI Taxonomy" id="86665"/>
    <lineage>
        <taxon>Bacteria</taxon>
        <taxon>Bacillati</taxon>
        <taxon>Bacillota</taxon>
        <taxon>Bacilli</taxon>
        <taxon>Bacillales</taxon>
        <taxon>Bacillaceae</taxon>
        <taxon>Halalkalibacterium (ex Joshi et al. 2022)</taxon>
    </lineage>
</organism>
<dbReference type="GO" id="GO:0033567">
    <property type="term" value="P:DNA replication, Okazaki fragment processing"/>
    <property type="evidence" value="ECO:0007669"/>
    <property type="project" value="InterPro"/>
</dbReference>
<dbReference type="InterPro" id="IPR002421">
    <property type="entry name" value="5-3_exonuclease"/>
</dbReference>
<dbReference type="PANTHER" id="PTHR42646:SF2">
    <property type="entry name" value="5'-3' EXONUCLEASE FAMILY PROTEIN"/>
    <property type="match status" value="1"/>
</dbReference>
<dbReference type="GO" id="GO:0008409">
    <property type="term" value="F:5'-3' exonuclease activity"/>
    <property type="evidence" value="ECO:0007669"/>
    <property type="project" value="InterPro"/>
</dbReference>
<dbReference type="EMBL" id="LILD01000001">
    <property type="protein sequence ID" value="KOO38974.1"/>
    <property type="molecule type" value="Genomic_DNA"/>
</dbReference>
<dbReference type="SUPFAM" id="SSF47807">
    <property type="entry name" value="5' to 3' exonuclease, C-terminal subdomain"/>
    <property type="match status" value="1"/>
</dbReference>
<dbReference type="GO" id="GO:0017108">
    <property type="term" value="F:5'-flap endonuclease activity"/>
    <property type="evidence" value="ECO:0007669"/>
    <property type="project" value="InterPro"/>
</dbReference>
<dbReference type="RefSeq" id="WP_053431073.1">
    <property type="nucleotide sequence ID" value="NZ_CP040441.1"/>
</dbReference>
<name>A0A0M0KJN9_ALKHA</name>
<dbReference type="InterPro" id="IPR008918">
    <property type="entry name" value="HhH2"/>
</dbReference>
<dbReference type="PANTHER" id="PTHR42646">
    <property type="entry name" value="FLAP ENDONUCLEASE XNI"/>
    <property type="match status" value="1"/>
</dbReference>
<comment type="caution">
    <text evidence="7">The sequence shown here is derived from an EMBL/GenBank/DDBJ whole genome shotgun (WGS) entry which is preliminary data.</text>
</comment>
<dbReference type="FunFam" id="1.10.150.20:FF:000003">
    <property type="entry name" value="DNA polymerase I"/>
    <property type="match status" value="1"/>
</dbReference>
<dbReference type="AlphaFoldDB" id="A0A0M0KJN9"/>
<dbReference type="InterPro" id="IPR020046">
    <property type="entry name" value="5-3_exonucl_a-hlix_arch_N"/>
</dbReference>
<dbReference type="InterPro" id="IPR036279">
    <property type="entry name" value="5-3_exonuclease_C_sf"/>
</dbReference>
<dbReference type="CDD" id="cd09898">
    <property type="entry name" value="H3TH_53EXO"/>
    <property type="match status" value="1"/>
</dbReference>
<evidence type="ECO:0000256" key="4">
    <source>
        <dbReference type="ARBA" id="ARBA00049957"/>
    </source>
</evidence>
<keyword evidence="2" id="KW-0378">Hydrolase</keyword>
<reference evidence="7" key="1">
    <citation type="submission" date="2015-08" db="EMBL/GenBank/DDBJ databases">
        <title>Complete DNA Sequence of Pseudomonas syringae pv. actinidiae, the Causal Agent of Kiwifruit Canker Disease.</title>
        <authorList>
            <person name="Rikkerink E.H.A."/>
            <person name="Fineran P.C."/>
        </authorList>
    </citation>
    <scope>NUCLEOTIDE SEQUENCE</scope>
    <source>
        <strain evidence="7">DSM 13666</strain>
    </source>
</reference>
<dbReference type="GeneID" id="87597726"/>
<proteinExistence type="predicted"/>
<dbReference type="CDD" id="cd09859">
    <property type="entry name" value="PIN_53EXO"/>
    <property type="match status" value="1"/>
</dbReference>
<keyword evidence="1" id="KW-0540">Nuclease</keyword>
<gene>
    <name evidence="7" type="ORF">AMD02_08935</name>
</gene>
<dbReference type="GO" id="GO:0003677">
    <property type="term" value="F:DNA binding"/>
    <property type="evidence" value="ECO:0007669"/>
    <property type="project" value="UniProtKB-KW"/>
</dbReference>
<protein>
    <recommendedName>
        <fullName evidence="5">5'-3' exonuclease</fullName>
    </recommendedName>
</protein>
<evidence type="ECO:0000256" key="1">
    <source>
        <dbReference type="ARBA" id="ARBA00022722"/>
    </source>
</evidence>
<dbReference type="SMART" id="SM00475">
    <property type="entry name" value="53EXOc"/>
    <property type="match status" value="1"/>
</dbReference>
<keyword evidence="3" id="KW-0238">DNA-binding</keyword>
<dbReference type="PATRIC" id="fig|136160.3.peg.2136"/>
<dbReference type="Pfam" id="PF02739">
    <property type="entry name" value="5_3_exonuc_N"/>
    <property type="match status" value="1"/>
</dbReference>
<evidence type="ECO:0000259" key="6">
    <source>
        <dbReference type="SMART" id="SM00475"/>
    </source>
</evidence>
<evidence type="ECO:0000256" key="5">
    <source>
        <dbReference type="ARBA" id="ARBA00050026"/>
    </source>
</evidence>
<dbReference type="InterPro" id="IPR029060">
    <property type="entry name" value="PIN-like_dom_sf"/>
</dbReference>
<evidence type="ECO:0000256" key="2">
    <source>
        <dbReference type="ARBA" id="ARBA00022801"/>
    </source>
</evidence>
<keyword evidence="7" id="KW-0269">Exonuclease</keyword>
<dbReference type="Gene3D" id="1.10.150.20">
    <property type="entry name" value="5' to 3' exonuclease, C-terminal subdomain"/>
    <property type="match status" value="1"/>
</dbReference>
<dbReference type="Pfam" id="PF01367">
    <property type="entry name" value="5_3_exonuc"/>
    <property type="match status" value="1"/>
</dbReference>
<sequence>MHSPVLLLIDGFNLLSRGYFATSYGKDEAQLPRNEAGYYINALRVFFPKLFQLIREHNVTHVAVAWDVKREDSHRRQAFAFYKASRGELPEALIEQYETATSLLEEIGVAQVTIPPYEADDTIGAFACRWAKEEKGHCFIYSNDRDLLQLLSKSTSQIISSKGKDLIYTEEDFRNDYNISPAQWVDVKALLGDKSDNIPGCPGVGEKSALPLIQQYGTIETLYEQIEDLDPKYKRYYKKLVAGEESVIISKELATITTEIEAISSFSLNSLVLTTPADLIIDTLARCGIRVKLAPVQTELKLG</sequence>
<dbReference type="InterPro" id="IPR020045">
    <property type="entry name" value="DNA_polI_H3TH"/>
</dbReference>
<feature type="domain" description="5'-3' exonuclease" evidence="6">
    <location>
        <begin position="1"/>
        <end position="274"/>
    </location>
</feature>